<feature type="domain" description="Fumarylacetoacetase-like C-terminal" evidence="2">
    <location>
        <begin position="56"/>
        <end position="250"/>
    </location>
</feature>
<dbReference type="PANTHER" id="PTHR11820:SF7">
    <property type="entry name" value="ACYLPYRUVASE FAHD1, MITOCHONDRIAL"/>
    <property type="match status" value="1"/>
</dbReference>
<accession>E8N4N5</accession>
<organism evidence="4 5">
    <name type="scientific">Anaerolinea thermophila (strain DSM 14523 / JCM 11388 / NBRC 100420 / UNI-1)</name>
    <dbReference type="NCBI Taxonomy" id="926569"/>
    <lineage>
        <taxon>Bacteria</taxon>
        <taxon>Bacillati</taxon>
        <taxon>Chloroflexota</taxon>
        <taxon>Anaerolineae</taxon>
        <taxon>Anaerolineales</taxon>
        <taxon>Anaerolineaceae</taxon>
        <taxon>Anaerolinea</taxon>
    </lineage>
</organism>
<evidence type="ECO:0000313" key="5">
    <source>
        <dbReference type="Proteomes" id="UP000008922"/>
    </source>
</evidence>
<evidence type="ECO:0000259" key="3">
    <source>
        <dbReference type="Pfam" id="PF10370"/>
    </source>
</evidence>
<dbReference type="InParanoid" id="E8N4N5"/>
<dbReference type="KEGG" id="atm:ANT_13710"/>
<dbReference type="PANTHER" id="PTHR11820">
    <property type="entry name" value="ACYLPYRUVASE"/>
    <property type="match status" value="1"/>
</dbReference>
<dbReference type="RefSeq" id="WP_013559783.1">
    <property type="nucleotide sequence ID" value="NC_014960.1"/>
</dbReference>
<feature type="domain" description="Rv2993c-like N-terminal" evidence="3">
    <location>
        <begin position="1"/>
        <end position="51"/>
    </location>
</feature>
<dbReference type="GO" id="GO:0019752">
    <property type="term" value="P:carboxylic acid metabolic process"/>
    <property type="evidence" value="ECO:0007669"/>
    <property type="project" value="UniProtKB-ARBA"/>
</dbReference>
<dbReference type="GO" id="GO:0046872">
    <property type="term" value="F:metal ion binding"/>
    <property type="evidence" value="ECO:0007669"/>
    <property type="project" value="UniProtKB-KW"/>
</dbReference>
<dbReference type="GO" id="GO:0018773">
    <property type="term" value="F:acetylpyruvate hydrolase activity"/>
    <property type="evidence" value="ECO:0007669"/>
    <property type="project" value="TreeGrafter"/>
</dbReference>
<evidence type="ECO:0000259" key="2">
    <source>
        <dbReference type="Pfam" id="PF01557"/>
    </source>
</evidence>
<dbReference type="AlphaFoldDB" id="E8N4N5"/>
<reference evidence="4 5" key="1">
    <citation type="submission" date="2010-12" db="EMBL/GenBank/DDBJ databases">
        <title>Whole genome sequence of Anaerolinea thermophila UNI-1.</title>
        <authorList>
            <person name="Narita-Yamada S."/>
            <person name="Kishi E."/>
            <person name="Watanabe Y."/>
            <person name="Takasaki K."/>
            <person name="Ankai A."/>
            <person name="Oguchi A."/>
            <person name="Fukui S."/>
            <person name="Takahashi M."/>
            <person name="Yashiro I."/>
            <person name="Hosoyama A."/>
            <person name="Sekiguchi Y."/>
            <person name="Hanada S."/>
            <person name="Fujita N."/>
        </authorList>
    </citation>
    <scope>NUCLEOTIDE SEQUENCE [LARGE SCALE GENOMIC DNA]</scope>
    <source>
        <strain evidence="5">DSM 14523 / JCM 11388 / NBRC 100420 / UNI-1</strain>
    </source>
</reference>
<dbReference type="InterPro" id="IPR036663">
    <property type="entry name" value="Fumarylacetoacetase_C_sf"/>
</dbReference>
<dbReference type="Pfam" id="PF10370">
    <property type="entry name" value="Rv2993c-like_N"/>
    <property type="match status" value="1"/>
</dbReference>
<dbReference type="FunFam" id="3.90.850.10:FF:000002">
    <property type="entry name" value="2-hydroxyhepta-2,4-diene-1,7-dioate isomerase"/>
    <property type="match status" value="1"/>
</dbReference>
<dbReference type="InterPro" id="IPR018833">
    <property type="entry name" value="Rv2993c-like_N"/>
</dbReference>
<evidence type="ECO:0000313" key="4">
    <source>
        <dbReference type="EMBL" id="BAJ63399.1"/>
    </source>
</evidence>
<evidence type="ECO:0000256" key="1">
    <source>
        <dbReference type="ARBA" id="ARBA00022723"/>
    </source>
</evidence>
<proteinExistence type="predicted"/>
<dbReference type="HOGENOM" id="CLU_028458_4_2_0"/>
<dbReference type="Pfam" id="PF01557">
    <property type="entry name" value="FAA_hydrolase"/>
    <property type="match status" value="1"/>
</dbReference>
<dbReference type="EMBL" id="AP012029">
    <property type="protein sequence ID" value="BAJ63399.1"/>
    <property type="molecule type" value="Genomic_DNA"/>
</dbReference>
<keyword evidence="1" id="KW-0479">Metal-binding</keyword>
<dbReference type="Proteomes" id="UP000008922">
    <property type="component" value="Chromosome"/>
</dbReference>
<gene>
    <name evidence="4" type="ordered locus">ANT_13710</name>
</gene>
<keyword evidence="4" id="KW-0378">Hydrolase</keyword>
<dbReference type="GO" id="GO:0016853">
    <property type="term" value="F:isomerase activity"/>
    <property type="evidence" value="ECO:0007669"/>
    <property type="project" value="UniProtKB-ARBA"/>
</dbReference>
<dbReference type="eggNOG" id="COG0179">
    <property type="taxonomic scope" value="Bacteria"/>
</dbReference>
<dbReference type="SUPFAM" id="SSF56529">
    <property type="entry name" value="FAH"/>
    <property type="match status" value="1"/>
</dbReference>
<sequence length="253" mass="27883">MKFLQFSLSGESPRTGWLYQDRIGVVEGSIFGEYRRMEAVFPLDRVRLMAPLHPGKIIAVGRNYVEHARERGAEVPEVPLIFLKPPSSVVGPGDPILLPPQSQRVDHEAELAVVIGKRGRWIAPEQAMDFVFGYTCANDVTARDLQQKDGQWTRAKGFDTFCPLGPWIETELDPFDVLIQCKVNGEVRQVGSTKEMVFSIPQLIAYISSVMTLEPGDIILTGTPAGISPLKAGDLVEIDIEGIGTLSNPVKEP</sequence>
<protein>
    <submittedName>
        <fullName evidence="4">Fumarylacetoacetate hydrolase family protein</fullName>
    </submittedName>
</protein>
<dbReference type="STRING" id="926569.ANT_13710"/>
<dbReference type="Gene3D" id="3.90.850.10">
    <property type="entry name" value="Fumarylacetoacetase-like, C-terminal domain"/>
    <property type="match status" value="1"/>
</dbReference>
<dbReference type="OrthoDB" id="9805307at2"/>
<keyword evidence="5" id="KW-1185">Reference proteome</keyword>
<name>E8N4N5_ANATU</name>
<dbReference type="InterPro" id="IPR011234">
    <property type="entry name" value="Fumarylacetoacetase-like_C"/>
</dbReference>